<gene>
    <name evidence="2" type="ORF">H8S20_01485</name>
</gene>
<dbReference type="InterPro" id="IPR001387">
    <property type="entry name" value="Cro/C1-type_HTH"/>
</dbReference>
<dbReference type="Gene3D" id="1.10.260.40">
    <property type="entry name" value="lambda repressor-like DNA-binding domains"/>
    <property type="match status" value="1"/>
</dbReference>
<dbReference type="InterPro" id="IPR010982">
    <property type="entry name" value="Lambda_DNA-bd_dom_sf"/>
</dbReference>
<proteinExistence type="predicted"/>
<keyword evidence="3" id="KW-1185">Reference proteome</keyword>
<dbReference type="EMBL" id="JACOOO010000001">
    <property type="protein sequence ID" value="MBC5627559.1"/>
    <property type="molecule type" value="Genomic_DNA"/>
</dbReference>
<accession>A0ABR7D853</accession>
<evidence type="ECO:0000313" key="2">
    <source>
        <dbReference type="EMBL" id="MBC5627559.1"/>
    </source>
</evidence>
<evidence type="ECO:0000313" key="3">
    <source>
        <dbReference type="Proteomes" id="UP000596929"/>
    </source>
</evidence>
<organism evidence="2 3">
    <name type="scientific">Clostridium hominis</name>
    <dbReference type="NCBI Taxonomy" id="2763036"/>
    <lineage>
        <taxon>Bacteria</taxon>
        <taxon>Bacillati</taxon>
        <taxon>Bacillota</taxon>
        <taxon>Clostridia</taxon>
        <taxon>Eubacteriales</taxon>
        <taxon>Clostridiaceae</taxon>
        <taxon>Clostridium</taxon>
    </lineage>
</organism>
<dbReference type="CDD" id="cd00093">
    <property type="entry name" value="HTH_XRE"/>
    <property type="match status" value="1"/>
</dbReference>
<comment type="caution">
    <text evidence="2">The sequence shown here is derived from an EMBL/GenBank/DDBJ whole genome shotgun (WGS) entry which is preliminary data.</text>
</comment>
<name>A0ABR7D853_9CLOT</name>
<feature type="domain" description="HTH cro/C1-type" evidence="1">
    <location>
        <begin position="6"/>
        <end position="60"/>
    </location>
</feature>
<reference evidence="2 3" key="1">
    <citation type="submission" date="2020-08" db="EMBL/GenBank/DDBJ databases">
        <title>Genome public.</title>
        <authorList>
            <person name="Liu C."/>
            <person name="Sun Q."/>
        </authorList>
    </citation>
    <scope>NUCLEOTIDE SEQUENCE [LARGE SCALE GENOMIC DNA]</scope>
    <source>
        <strain evidence="2 3">NSJ-6</strain>
    </source>
</reference>
<dbReference type="SMART" id="SM00530">
    <property type="entry name" value="HTH_XRE"/>
    <property type="match status" value="1"/>
</dbReference>
<dbReference type="SUPFAM" id="SSF47413">
    <property type="entry name" value="lambda repressor-like DNA-binding domains"/>
    <property type="match status" value="1"/>
</dbReference>
<dbReference type="Pfam" id="PF01381">
    <property type="entry name" value="HTH_3"/>
    <property type="match status" value="1"/>
</dbReference>
<evidence type="ECO:0000259" key="1">
    <source>
        <dbReference type="PROSITE" id="PS50943"/>
    </source>
</evidence>
<dbReference type="PROSITE" id="PS50943">
    <property type="entry name" value="HTH_CROC1"/>
    <property type="match status" value="1"/>
</dbReference>
<dbReference type="RefSeq" id="WP_186859107.1">
    <property type="nucleotide sequence ID" value="NZ_JACOOO010000001.1"/>
</dbReference>
<dbReference type="Proteomes" id="UP000596929">
    <property type="component" value="Unassembled WGS sequence"/>
</dbReference>
<sequence length="67" mass="7773">MKSNLLKAERIKIGITQKNISEYLNIDVSTYSKKENGLIEFKASEIRLLKKVLDLTPQKISEIFFEN</sequence>
<protein>
    <submittedName>
        <fullName evidence="2">Helix-turn-helix transcriptional regulator</fullName>
    </submittedName>
</protein>